<comment type="caution">
    <text evidence="2">The sequence shown here is derived from an EMBL/GenBank/DDBJ whole genome shotgun (WGS) entry which is preliminary data.</text>
</comment>
<gene>
    <name evidence="2" type="ORF">DSOL_0795</name>
</gene>
<dbReference type="Pfam" id="PF01381">
    <property type="entry name" value="HTH_3"/>
    <property type="match status" value="1"/>
</dbReference>
<dbReference type="InterPro" id="IPR010982">
    <property type="entry name" value="Lambda_DNA-bd_dom_sf"/>
</dbReference>
<accession>A0A1Q8R1W2</accession>
<organism evidence="2 3">
    <name type="scientific">Desulfosporosinus metallidurans</name>
    <dbReference type="NCBI Taxonomy" id="1888891"/>
    <lineage>
        <taxon>Bacteria</taxon>
        <taxon>Bacillati</taxon>
        <taxon>Bacillota</taxon>
        <taxon>Clostridia</taxon>
        <taxon>Eubacteriales</taxon>
        <taxon>Desulfitobacteriaceae</taxon>
        <taxon>Desulfosporosinus</taxon>
    </lineage>
</organism>
<protein>
    <recommendedName>
        <fullName evidence="1">HTH cro/C1-type domain-containing protein</fullName>
    </recommendedName>
</protein>
<name>A0A1Q8R1W2_9FIRM</name>
<dbReference type="CDD" id="cd00093">
    <property type="entry name" value="HTH_XRE"/>
    <property type="match status" value="1"/>
</dbReference>
<dbReference type="Gene3D" id="1.10.260.40">
    <property type="entry name" value="lambda repressor-like DNA-binding domains"/>
    <property type="match status" value="1"/>
</dbReference>
<dbReference type="Proteomes" id="UP000186102">
    <property type="component" value="Unassembled WGS sequence"/>
</dbReference>
<evidence type="ECO:0000259" key="1">
    <source>
        <dbReference type="PROSITE" id="PS50943"/>
    </source>
</evidence>
<dbReference type="EMBL" id="MLBF01000003">
    <property type="protein sequence ID" value="OLN33548.1"/>
    <property type="molecule type" value="Genomic_DNA"/>
</dbReference>
<dbReference type="SUPFAM" id="SSF47413">
    <property type="entry name" value="lambda repressor-like DNA-binding domains"/>
    <property type="match status" value="1"/>
</dbReference>
<proteinExistence type="predicted"/>
<dbReference type="InterPro" id="IPR001387">
    <property type="entry name" value="Cro/C1-type_HTH"/>
</dbReference>
<dbReference type="PROSITE" id="PS50943">
    <property type="entry name" value="HTH_CROC1"/>
    <property type="match status" value="1"/>
</dbReference>
<dbReference type="GO" id="GO:0003677">
    <property type="term" value="F:DNA binding"/>
    <property type="evidence" value="ECO:0007669"/>
    <property type="project" value="InterPro"/>
</dbReference>
<feature type="domain" description="HTH cro/C1-type" evidence="1">
    <location>
        <begin position="1"/>
        <end position="27"/>
    </location>
</feature>
<reference evidence="2 3" key="1">
    <citation type="submission" date="2016-09" db="EMBL/GenBank/DDBJ databases">
        <title>Complete genome of Desulfosporosinus sp. OL.</title>
        <authorList>
            <person name="Mardanov A."/>
            <person name="Beletsky A."/>
            <person name="Panova A."/>
            <person name="Karnachuk O."/>
            <person name="Ravin N."/>
        </authorList>
    </citation>
    <scope>NUCLEOTIDE SEQUENCE [LARGE SCALE GENOMIC DNA]</scope>
    <source>
        <strain evidence="2 3">OL</strain>
    </source>
</reference>
<keyword evidence="3" id="KW-1185">Reference proteome</keyword>
<evidence type="ECO:0000313" key="2">
    <source>
        <dbReference type="EMBL" id="OLN33548.1"/>
    </source>
</evidence>
<dbReference type="AlphaFoldDB" id="A0A1Q8R1W2"/>
<dbReference type="STRING" id="1888891.DSOL_0795"/>
<evidence type="ECO:0000313" key="3">
    <source>
        <dbReference type="Proteomes" id="UP000186102"/>
    </source>
</evidence>
<sequence>METGSTKPSLPTIIKIANALSVSVDELLCDNINSLQSSL</sequence>